<keyword evidence="1" id="KW-0732">Signal</keyword>
<evidence type="ECO:0000313" key="3">
    <source>
        <dbReference type="Proteomes" id="UP000253472"/>
    </source>
</evidence>
<gene>
    <name evidence="2" type="ORF">Cantr_01313</name>
</gene>
<evidence type="ECO:0000256" key="1">
    <source>
        <dbReference type="SAM" id="SignalP"/>
    </source>
</evidence>
<name>A0A367YID9_9ASCO</name>
<dbReference type="EMBL" id="QLNQ01000020">
    <property type="protein sequence ID" value="RCK65656.1"/>
    <property type="molecule type" value="Genomic_DNA"/>
</dbReference>
<reference evidence="2 3" key="1">
    <citation type="submission" date="2018-06" db="EMBL/GenBank/DDBJ databases">
        <title>Whole genome sequencing of Candida tropicalis (genome annotated by CSBL at Korea University).</title>
        <authorList>
            <person name="Ahn J."/>
        </authorList>
    </citation>
    <scope>NUCLEOTIDE SEQUENCE [LARGE SCALE GENOMIC DNA]</scope>
    <source>
        <strain evidence="2 3">ATCC 20962</strain>
    </source>
</reference>
<feature type="signal peptide" evidence="1">
    <location>
        <begin position="1"/>
        <end position="23"/>
    </location>
</feature>
<evidence type="ECO:0000313" key="2">
    <source>
        <dbReference type="EMBL" id="RCK65656.1"/>
    </source>
</evidence>
<keyword evidence="3" id="KW-1185">Reference proteome</keyword>
<dbReference type="OrthoDB" id="10522092at2759"/>
<accession>A0A367YID9</accession>
<sequence>MKLLALFAPAAVMSSYIFDRTSGETITQICGENGNNDYNCLCNKMPDTFYAEMLNCTRSCGVLDDFDNANNAQTSSCTTVNWKLKPPLVQLQLLAVPLLGPEYRSPAPRV</sequence>
<dbReference type="Proteomes" id="UP000253472">
    <property type="component" value="Unassembled WGS sequence"/>
</dbReference>
<protein>
    <recommendedName>
        <fullName evidence="4">Extracellular membrane protein CFEM domain-containing protein</fullName>
    </recommendedName>
</protein>
<comment type="caution">
    <text evidence="2">The sequence shown here is derived from an EMBL/GenBank/DDBJ whole genome shotgun (WGS) entry which is preliminary data.</text>
</comment>
<proteinExistence type="predicted"/>
<organism evidence="2 3">
    <name type="scientific">Candida viswanathii</name>
    <dbReference type="NCBI Taxonomy" id="5486"/>
    <lineage>
        <taxon>Eukaryota</taxon>
        <taxon>Fungi</taxon>
        <taxon>Dikarya</taxon>
        <taxon>Ascomycota</taxon>
        <taxon>Saccharomycotina</taxon>
        <taxon>Pichiomycetes</taxon>
        <taxon>Debaryomycetaceae</taxon>
        <taxon>Candida/Lodderomyces clade</taxon>
        <taxon>Candida</taxon>
    </lineage>
</organism>
<dbReference type="AlphaFoldDB" id="A0A367YID9"/>
<evidence type="ECO:0008006" key="4">
    <source>
        <dbReference type="Google" id="ProtNLM"/>
    </source>
</evidence>
<feature type="chain" id="PRO_5016720226" description="Extracellular membrane protein CFEM domain-containing protein" evidence="1">
    <location>
        <begin position="24"/>
        <end position="110"/>
    </location>
</feature>